<dbReference type="InterPro" id="IPR003021">
    <property type="entry name" value="Rad1_Rec1_Rad17"/>
</dbReference>
<evidence type="ECO:0000256" key="9">
    <source>
        <dbReference type="ARBA" id="ARBA00023204"/>
    </source>
</evidence>
<reference evidence="13" key="1">
    <citation type="journal article" date="2021" name="Nat. Commun.">
        <title>Genetic determinants of endophytism in the Arabidopsis root mycobiome.</title>
        <authorList>
            <person name="Mesny F."/>
            <person name="Miyauchi S."/>
            <person name="Thiergart T."/>
            <person name="Pickel B."/>
            <person name="Atanasova L."/>
            <person name="Karlsson M."/>
            <person name="Huettel B."/>
            <person name="Barry K.W."/>
            <person name="Haridas S."/>
            <person name="Chen C."/>
            <person name="Bauer D."/>
            <person name="Andreopoulos W."/>
            <person name="Pangilinan J."/>
            <person name="LaButti K."/>
            <person name="Riley R."/>
            <person name="Lipzen A."/>
            <person name="Clum A."/>
            <person name="Drula E."/>
            <person name="Henrissat B."/>
            <person name="Kohler A."/>
            <person name="Grigoriev I.V."/>
            <person name="Martin F.M."/>
            <person name="Hacquard S."/>
        </authorList>
    </citation>
    <scope>NUCLEOTIDE SEQUENCE</scope>
    <source>
        <strain evidence="13">MPI-CAGE-AT-0016</strain>
    </source>
</reference>
<dbReference type="InterPro" id="IPR046938">
    <property type="entry name" value="DNA_clamp_sf"/>
</dbReference>
<dbReference type="SUPFAM" id="SSF55979">
    <property type="entry name" value="DNA clamp"/>
    <property type="match status" value="1"/>
</dbReference>
<evidence type="ECO:0000313" key="14">
    <source>
        <dbReference type="Proteomes" id="UP000813385"/>
    </source>
</evidence>
<organism evidence="13 14">
    <name type="scientific">Plectosphaerella cucumerina</name>
    <dbReference type="NCBI Taxonomy" id="40658"/>
    <lineage>
        <taxon>Eukaryota</taxon>
        <taxon>Fungi</taxon>
        <taxon>Dikarya</taxon>
        <taxon>Ascomycota</taxon>
        <taxon>Pezizomycotina</taxon>
        <taxon>Sordariomycetes</taxon>
        <taxon>Hypocreomycetidae</taxon>
        <taxon>Glomerellales</taxon>
        <taxon>Plectosphaerellaceae</taxon>
        <taxon>Plectosphaerella</taxon>
    </lineage>
</organism>
<name>A0A8K0TA37_9PEZI</name>
<proteinExistence type="inferred from homology"/>
<dbReference type="Pfam" id="PF02144">
    <property type="entry name" value="Rad1"/>
    <property type="match status" value="1"/>
</dbReference>
<dbReference type="AlphaFoldDB" id="A0A8K0TA37"/>
<evidence type="ECO:0000313" key="13">
    <source>
        <dbReference type="EMBL" id="KAH7353718.1"/>
    </source>
</evidence>
<evidence type="ECO:0000256" key="7">
    <source>
        <dbReference type="ARBA" id="ARBA00022989"/>
    </source>
</evidence>
<comment type="similarity">
    <text evidence="4">Belongs to the rad1 family.</text>
</comment>
<dbReference type="FunFam" id="3.70.10.10:FF:000014">
    <property type="entry name" value="DNA repair protein Rad1, putative"/>
    <property type="match status" value="1"/>
</dbReference>
<evidence type="ECO:0000256" key="2">
    <source>
        <dbReference type="ARBA" id="ARBA00004141"/>
    </source>
</evidence>
<dbReference type="GO" id="GO:0000077">
    <property type="term" value="P:DNA damage checkpoint signaling"/>
    <property type="evidence" value="ECO:0007669"/>
    <property type="project" value="InterPro"/>
</dbReference>
<comment type="subcellular location">
    <subcellularLocation>
        <location evidence="2">Membrane</location>
        <topology evidence="2">Multi-pass membrane protein</topology>
    </subcellularLocation>
    <subcellularLocation>
        <location evidence="1">Nucleus</location>
    </subcellularLocation>
</comment>
<keyword evidence="14" id="KW-1185">Reference proteome</keyword>
<keyword evidence="6" id="KW-0227">DNA damage</keyword>
<dbReference type="GO" id="GO:0030896">
    <property type="term" value="C:checkpoint clamp complex"/>
    <property type="evidence" value="ECO:0007669"/>
    <property type="project" value="TreeGrafter"/>
</dbReference>
<feature type="transmembrane region" description="Helical" evidence="12">
    <location>
        <begin position="25"/>
        <end position="46"/>
    </location>
</feature>
<dbReference type="EMBL" id="JAGPXD010000005">
    <property type="protein sequence ID" value="KAH7353718.1"/>
    <property type="molecule type" value="Genomic_DNA"/>
</dbReference>
<keyword evidence="9" id="KW-0234">DNA repair</keyword>
<dbReference type="Gene3D" id="3.70.10.10">
    <property type="match status" value="1"/>
</dbReference>
<dbReference type="OrthoDB" id="337581at2759"/>
<dbReference type="PANTHER" id="PTHR10870">
    <property type="entry name" value="CELL CYCLE CHECKPOINT PROTEIN RAD1"/>
    <property type="match status" value="1"/>
</dbReference>
<keyword evidence="7 12" id="KW-1133">Transmembrane helix</keyword>
<dbReference type="CDD" id="cd00577">
    <property type="entry name" value="PCNA"/>
    <property type="match status" value="1"/>
</dbReference>
<gene>
    <name evidence="13" type="ORF">B0T11DRAFT_300811</name>
</gene>
<evidence type="ECO:0000256" key="6">
    <source>
        <dbReference type="ARBA" id="ARBA00022763"/>
    </source>
</evidence>
<comment type="caution">
    <text evidence="13">The sequence shown here is derived from an EMBL/GenBank/DDBJ whole genome shotgun (WGS) entry which is preliminary data.</text>
</comment>
<dbReference type="Proteomes" id="UP000813385">
    <property type="component" value="Unassembled WGS sequence"/>
</dbReference>
<evidence type="ECO:0000256" key="8">
    <source>
        <dbReference type="ARBA" id="ARBA00023136"/>
    </source>
</evidence>
<protein>
    <submittedName>
        <fullName evidence="13">Repair protein Rad1/Rec1/Rad17-domain-containing protein</fullName>
    </submittedName>
</protein>
<evidence type="ECO:0000256" key="4">
    <source>
        <dbReference type="ARBA" id="ARBA00010991"/>
    </source>
</evidence>
<feature type="compositionally biased region" description="Acidic residues" evidence="11">
    <location>
        <begin position="383"/>
        <end position="403"/>
    </location>
</feature>
<dbReference type="GO" id="GO:0006281">
    <property type="term" value="P:DNA repair"/>
    <property type="evidence" value="ECO:0007669"/>
    <property type="project" value="UniProtKB-KW"/>
</dbReference>
<dbReference type="PRINTS" id="PR01245">
    <property type="entry name" value="RAD1REC1"/>
</dbReference>
<dbReference type="Pfam" id="PF05251">
    <property type="entry name" value="Ost5"/>
    <property type="match status" value="1"/>
</dbReference>
<evidence type="ECO:0000256" key="1">
    <source>
        <dbReference type="ARBA" id="ARBA00004123"/>
    </source>
</evidence>
<keyword evidence="10" id="KW-0539">Nucleus</keyword>
<evidence type="ECO:0000256" key="11">
    <source>
        <dbReference type="SAM" id="MobiDB-lite"/>
    </source>
</evidence>
<keyword evidence="8 12" id="KW-0472">Membrane</keyword>
<keyword evidence="5 12" id="KW-0812">Transmembrane</keyword>
<dbReference type="PANTHER" id="PTHR10870:SF0">
    <property type="entry name" value="CELL CYCLE CHECKPOINT PROTEIN RAD1"/>
    <property type="match status" value="1"/>
</dbReference>
<evidence type="ECO:0000256" key="12">
    <source>
        <dbReference type="SAM" id="Phobius"/>
    </source>
</evidence>
<evidence type="ECO:0000256" key="3">
    <source>
        <dbReference type="ARBA" id="ARBA00009825"/>
    </source>
</evidence>
<evidence type="ECO:0000256" key="5">
    <source>
        <dbReference type="ARBA" id="ARBA00022692"/>
    </source>
</evidence>
<feature type="region of interest" description="Disordered" evidence="11">
    <location>
        <begin position="381"/>
        <end position="403"/>
    </location>
</feature>
<comment type="similarity">
    <text evidence="3">Belongs to the OST5 family.</text>
</comment>
<accession>A0A8K0TA37</accession>
<sequence>MDSSLPELWQTAGNNVFLPAVGKNLQFYVAFFLLLVGLALTGVFALNRSIVNIPLLGVPASAAIAMASDAGAGAAPQPIFRAVAASTRPLYQLLRCVNFTNKIHVLITEEGMRFSADLARVMQAIGVASLDKGLFTSYALNIPLQETEDDEPANYPSFQITLPALLETLQIFGAVDSAARAQKGDEPYRSNLRNYRPDAFSNQTLGIGGTCCLQIMEDGGPLSIIIEESGVKTVANLTTYLPEIPEDIPFGRDDLAYKIIMQSRYLLDALAEIAPNGPGRLTITTSKNQPYLTFSGNGDFGTSTVDFAKGRELLEVFTVHERWSQTYKFELIKAATEAMRIATKTSFRGDRQGVLSLQFMVQVEGAGVSFLDFRFVPFLTRDDGEEDDEDEDDDDDQDEGDLP</sequence>
<dbReference type="GO" id="GO:0008250">
    <property type="term" value="C:oligosaccharyltransferase complex"/>
    <property type="evidence" value="ECO:0007669"/>
    <property type="project" value="InterPro"/>
</dbReference>
<evidence type="ECO:0000256" key="10">
    <source>
        <dbReference type="ARBA" id="ARBA00023242"/>
    </source>
</evidence>
<dbReference type="InterPro" id="IPR007915">
    <property type="entry name" value="TMEM258/Ost5"/>
</dbReference>